<dbReference type="Gene3D" id="1.10.1760.20">
    <property type="match status" value="1"/>
</dbReference>
<dbReference type="AlphaFoldDB" id="A0A6J6V2F8"/>
<dbReference type="PANTHER" id="PTHR34295">
    <property type="entry name" value="BIOTIN TRANSPORTER BIOY"/>
    <property type="match status" value="1"/>
</dbReference>
<feature type="transmembrane region" description="Helical" evidence="1">
    <location>
        <begin position="107"/>
        <end position="124"/>
    </location>
</feature>
<gene>
    <name evidence="2" type="ORF">UFOPK2855_00906</name>
</gene>
<feature type="transmembrane region" description="Helical" evidence="1">
    <location>
        <begin position="24"/>
        <end position="46"/>
    </location>
</feature>
<organism evidence="2">
    <name type="scientific">freshwater metagenome</name>
    <dbReference type="NCBI Taxonomy" id="449393"/>
    <lineage>
        <taxon>unclassified sequences</taxon>
        <taxon>metagenomes</taxon>
        <taxon>ecological metagenomes</taxon>
    </lineage>
</organism>
<accession>A0A6J6V2F8</accession>
<dbReference type="GO" id="GO:0015225">
    <property type="term" value="F:biotin transmembrane transporter activity"/>
    <property type="evidence" value="ECO:0007669"/>
    <property type="project" value="InterPro"/>
</dbReference>
<proteinExistence type="predicted"/>
<dbReference type="InterPro" id="IPR003784">
    <property type="entry name" value="BioY"/>
</dbReference>
<dbReference type="PIRSF" id="PIRSF016661">
    <property type="entry name" value="BioY"/>
    <property type="match status" value="1"/>
</dbReference>
<dbReference type="GO" id="GO:0005886">
    <property type="term" value="C:plasma membrane"/>
    <property type="evidence" value="ECO:0007669"/>
    <property type="project" value="InterPro"/>
</dbReference>
<dbReference type="EMBL" id="CAEZZK010000178">
    <property type="protein sequence ID" value="CAB4764697.1"/>
    <property type="molecule type" value="Genomic_DNA"/>
</dbReference>
<evidence type="ECO:0000313" key="2">
    <source>
        <dbReference type="EMBL" id="CAB4764697.1"/>
    </source>
</evidence>
<feature type="transmembrane region" description="Helical" evidence="1">
    <location>
        <begin position="136"/>
        <end position="155"/>
    </location>
</feature>
<feature type="transmembrane region" description="Helical" evidence="1">
    <location>
        <begin position="175"/>
        <end position="199"/>
    </location>
</feature>
<reference evidence="2" key="1">
    <citation type="submission" date="2020-05" db="EMBL/GenBank/DDBJ databases">
        <authorList>
            <person name="Chiriac C."/>
            <person name="Salcher M."/>
            <person name="Ghai R."/>
            <person name="Kavagutti S V."/>
        </authorList>
    </citation>
    <scope>NUCLEOTIDE SEQUENCE</scope>
</reference>
<evidence type="ECO:0000256" key="1">
    <source>
        <dbReference type="SAM" id="Phobius"/>
    </source>
</evidence>
<dbReference type="PANTHER" id="PTHR34295:SF1">
    <property type="entry name" value="BIOTIN TRANSPORTER BIOY"/>
    <property type="match status" value="1"/>
</dbReference>
<sequence length="201" mass="21047">MINKTQTVVLSDIWPKPQARTQTIIRNATLVVGFALLTAICAQIRIPLGFTPVPITGQTFAVLLAGAALGKKLGALSQVTYWLAGLIGLPFYSNAASGWSVGTGATMGYMIGFILAAAAVGHLAELKHDRKFITSLPAMMLGSAIIYICGATWLAHSLNIAVATGDENAINLGVAPFLIGDLIKVLLAAASTSTIWQVIKN</sequence>
<dbReference type="Pfam" id="PF02632">
    <property type="entry name" value="BioY"/>
    <property type="match status" value="1"/>
</dbReference>
<keyword evidence="1" id="KW-1133">Transmembrane helix</keyword>
<keyword evidence="1" id="KW-0472">Membrane</keyword>
<protein>
    <submittedName>
        <fullName evidence="2">Unannotated protein</fullName>
    </submittedName>
</protein>
<name>A0A6J6V2F8_9ZZZZ</name>
<keyword evidence="1" id="KW-0812">Transmembrane</keyword>